<dbReference type="PANTHER" id="PTHR11409:SF39">
    <property type="entry name" value="ADENOSINE DEAMINASE 2"/>
    <property type="match status" value="1"/>
</dbReference>
<evidence type="ECO:0000256" key="8">
    <source>
        <dbReference type="ARBA" id="ARBA00022801"/>
    </source>
</evidence>
<evidence type="ECO:0000256" key="3">
    <source>
        <dbReference type="ARBA" id="ARBA00006083"/>
    </source>
</evidence>
<evidence type="ECO:0000256" key="7">
    <source>
        <dbReference type="ARBA" id="ARBA00022729"/>
    </source>
</evidence>
<accession>A0ABQ9DGC7</accession>
<dbReference type="SUPFAM" id="SSF51556">
    <property type="entry name" value="Metallo-dependent hydrolases"/>
    <property type="match status" value="1"/>
</dbReference>
<dbReference type="InterPro" id="IPR036412">
    <property type="entry name" value="HAD-like_sf"/>
</dbReference>
<evidence type="ECO:0000256" key="2">
    <source>
        <dbReference type="ARBA" id="ARBA00004613"/>
    </source>
</evidence>
<dbReference type="InterPro" id="IPR032466">
    <property type="entry name" value="Metal_Hydrolase"/>
</dbReference>
<evidence type="ECO:0000256" key="5">
    <source>
        <dbReference type="ARBA" id="ARBA00022525"/>
    </source>
</evidence>
<dbReference type="EMBL" id="WHWB01033706">
    <property type="protein sequence ID" value="KAJ7418030.1"/>
    <property type="molecule type" value="Genomic_DNA"/>
</dbReference>
<comment type="cofactor">
    <cofactor evidence="1">
        <name>Zn(2+)</name>
        <dbReference type="ChEBI" id="CHEBI:29105"/>
    </cofactor>
</comment>
<keyword evidence="5" id="KW-0964">Secreted</keyword>
<dbReference type="SUPFAM" id="SSF56784">
    <property type="entry name" value="HAD-like"/>
    <property type="match status" value="1"/>
</dbReference>
<evidence type="ECO:0000256" key="9">
    <source>
        <dbReference type="ARBA" id="ARBA00047764"/>
    </source>
</evidence>
<dbReference type="Gene3D" id="3.40.50.1000">
    <property type="entry name" value="HAD superfamily/HAD-like"/>
    <property type="match status" value="2"/>
</dbReference>
<dbReference type="InterPro" id="IPR013659">
    <property type="entry name" value="A_deaminase_N"/>
</dbReference>
<evidence type="ECO:0000259" key="10">
    <source>
        <dbReference type="Pfam" id="PF00962"/>
    </source>
</evidence>
<feature type="domain" description="Adenosine/AMP deaminase N-terminal" evidence="11">
    <location>
        <begin position="48"/>
        <end position="118"/>
    </location>
</feature>
<proteinExistence type="inferred from homology"/>
<gene>
    <name evidence="12" type="primary">CECR1</name>
    <name evidence="12" type="ORF">WISP_61631</name>
</gene>
<keyword evidence="13" id="KW-1185">Reference proteome</keyword>
<comment type="catalytic activity">
    <reaction evidence="9">
        <text>adenosine + H2O + H(+) = inosine + NH4(+)</text>
        <dbReference type="Rhea" id="RHEA:24408"/>
        <dbReference type="ChEBI" id="CHEBI:15377"/>
        <dbReference type="ChEBI" id="CHEBI:15378"/>
        <dbReference type="ChEBI" id="CHEBI:16335"/>
        <dbReference type="ChEBI" id="CHEBI:17596"/>
        <dbReference type="ChEBI" id="CHEBI:28938"/>
        <dbReference type="EC" id="3.5.4.4"/>
    </reaction>
</comment>
<feature type="domain" description="Adenosine deaminase" evidence="10">
    <location>
        <begin position="221"/>
        <end position="510"/>
    </location>
</feature>
<name>A0ABQ9DGC7_9PASS</name>
<evidence type="ECO:0000256" key="1">
    <source>
        <dbReference type="ARBA" id="ARBA00001947"/>
    </source>
</evidence>
<organism evidence="12 13">
    <name type="scientific">Willisornis vidua</name>
    <name type="common">Xingu scale-backed antbird</name>
    <dbReference type="NCBI Taxonomy" id="1566151"/>
    <lineage>
        <taxon>Eukaryota</taxon>
        <taxon>Metazoa</taxon>
        <taxon>Chordata</taxon>
        <taxon>Craniata</taxon>
        <taxon>Vertebrata</taxon>
        <taxon>Euteleostomi</taxon>
        <taxon>Archelosauria</taxon>
        <taxon>Archosauria</taxon>
        <taxon>Dinosauria</taxon>
        <taxon>Saurischia</taxon>
        <taxon>Theropoda</taxon>
        <taxon>Coelurosauria</taxon>
        <taxon>Aves</taxon>
        <taxon>Neognathae</taxon>
        <taxon>Neoaves</taxon>
        <taxon>Telluraves</taxon>
        <taxon>Australaves</taxon>
        <taxon>Passeriformes</taxon>
        <taxon>Thamnophilidae</taxon>
        <taxon>Willisornis</taxon>
    </lineage>
</organism>
<dbReference type="Proteomes" id="UP001145742">
    <property type="component" value="Unassembled WGS sequence"/>
</dbReference>
<keyword evidence="6" id="KW-0479">Metal-binding</keyword>
<dbReference type="InterPro" id="IPR006330">
    <property type="entry name" value="Ado/ade_deaminase"/>
</dbReference>
<evidence type="ECO:0000256" key="6">
    <source>
        <dbReference type="ARBA" id="ARBA00022723"/>
    </source>
</evidence>
<protein>
    <recommendedName>
        <fullName evidence="4">adenosine deaminase</fullName>
        <ecNumber evidence="4">3.5.4.4</ecNumber>
    </recommendedName>
</protein>
<evidence type="ECO:0000313" key="13">
    <source>
        <dbReference type="Proteomes" id="UP001145742"/>
    </source>
</evidence>
<dbReference type="InterPro" id="IPR006357">
    <property type="entry name" value="HAD-SF_hydro_IIA"/>
</dbReference>
<dbReference type="Pfam" id="PF08451">
    <property type="entry name" value="A_deaminase_N"/>
    <property type="match status" value="1"/>
</dbReference>
<dbReference type="Gene3D" id="3.20.20.140">
    <property type="entry name" value="Metal-dependent hydrolases"/>
    <property type="match status" value="1"/>
</dbReference>
<dbReference type="PANTHER" id="PTHR11409">
    <property type="entry name" value="ADENOSINE DEAMINASE"/>
    <property type="match status" value="1"/>
</dbReference>
<reference evidence="12" key="1">
    <citation type="submission" date="2019-10" db="EMBL/GenBank/DDBJ databases">
        <authorList>
            <person name="Soares A.E.R."/>
            <person name="Aleixo A."/>
            <person name="Schneider P."/>
            <person name="Miyaki C.Y."/>
            <person name="Schneider M.P."/>
            <person name="Mello C."/>
            <person name="Vasconcelos A.T.R."/>
        </authorList>
    </citation>
    <scope>NUCLEOTIDE SEQUENCE</scope>
    <source>
        <tissue evidence="12">Muscle</tissue>
    </source>
</reference>
<dbReference type="Pfam" id="PF13344">
    <property type="entry name" value="Hydrolase_6"/>
    <property type="match status" value="1"/>
</dbReference>
<dbReference type="CDD" id="cd07511">
    <property type="entry name" value="HAD_like"/>
    <property type="match status" value="1"/>
</dbReference>
<dbReference type="InterPro" id="IPR023214">
    <property type="entry name" value="HAD_sf"/>
</dbReference>
<keyword evidence="7" id="KW-0732">Signal</keyword>
<dbReference type="EC" id="3.5.4.4" evidence="4"/>
<evidence type="ECO:0000256" key="4">
    <source>
        <dbReference type="ARBA" id="ARBA00012784"/>
    </source>
</evidence>
<comment type="similarity">
    <text evidence="3">Belongs to the metallo-dependent hydrolases superfamily. Adenosine and AMP deaminases family. ADGF subfamily.</text>
</comment>
<evidence type="ECO:0000313" key="12">
    <source>
        <dbReference type="EMBL" id="KAJ7418030.1"/>
    </source>
</evidence>
<dbReference type="CDD" id="cd01321">
    <property type="entry name" value="ADGF"/>
    <property type="match status" value="1"/>
</dbReference>
<keyword evidence="8" id="KW-0378">Hydrolase</keyword>
<evidence type="ECO:0000259" key="11">
    <source>
        <dbReference type="Pfam" id="PF08451"/>
    </source>
</evidence>
<comment type="caution">
    <text evidence="12">The sequence shown here is derived from an EMBL/GenBank/DDBJ whole genome shotgun (WGS) entry which is preliminary data.</text>
</comment>
<comment type="subcellular location">
    <subcellularLocation>
        <location evidence="2">Secreted</location>
    </subcellularLocation>
</comment>
<dbReference type="NCBIfam" id="TIGR01431">
    <property type="entry name" value="adm_rel"/>
    <property type="match status" value="1"/>
</dbReference>
<dbReference type="InterPro" id="IPR001365">
    <property type="entry name" value="A_deaminase_dom"/>
</dbReference>
<dbReference type="Pfam" id="PF00962">
    <property type="entry name" value="A_deaminase"/>
    <property type="match status" value="1"/>
</dbReference>
<dbReference type="InterPro" id="IPR006331">
    <property type="entry name" value="ADGF"/>
</dbReference>
<sequence>MLEVAVSVTSKKFERCSSKMKPSAGQGIRLAYLLLSLASLCLPTPLWKDRDSLMQEEKAQQTGGNLVLSRQEQQLSTKLVSLKKKEVATAITTGQFPPSMHFFRAKSLIDQSVVFSILKHMPKGAVLHLHDYAMLSVDWLVYNASYLPDCYICFTHMGTVRFRFSKPHPPHPLPAQCSQWVLLETYRKQLHNVTEFDSSLLRNLTLVTDAPELAYPSQTFIWKRFEEVFLIASGLICYAPVFKAYFYQGLLELYEDNIQYVEIRAILPAVYELDGTQHNKSWSVATYREVTRQFVKEHPDFVGAKIIFTAHRMLNVSQIKEAVVTAMALRAQFPDTLAGFDLVGDEDEGHSLWDLKDALTIPYSMGVNLPYFFHAGETDWQGTSVDNNVLDALLLNTSRIGHGLALIKHPVAKSLSLKRDIPVEVCPISNQVLLLVADLRSHPAADLMAEGHPIVISPDDPPIFGAKGVSYDFYEVFMAIGGMNADLRTLKQLALNSIKYSAMLPDEKAKAKEPPAFGFLFDVDGVLVRGSQPVPAARRAFQRLADGSGRLRVPVAFLTNAGNCLPSAKARELSQALELQVSPEQVILAHSPLQLFSQFHQKCMLVDGQGPVEENAHKFGHGTFLLCLETIYKKVTGRELKYEALIGKPSTVTYRYAEYLITQQAEKQGWKAPIRRLYAVGDNPMSDVCGANLYNNYLKSAQQNQVQAGVKRSSQAGSPQIEDHLQLRKDCSSSVESCESILVCTGVYHHNDSIPSKTERCTRETVFHGHRDFCFDPSLLEASYIVQDVNDAVELAFKKENWS</sequence>